<dbReference type="Pfam" id="PF25549">
    <property type="entry name" value="DUF7927"/>
    <property type="match status" value="1"/>
</dbReference>
<organism evidence="3 4">
    <name type="scientific">Actinocorallia herbida</name>
    <dbReference type="NCBI Taxonomy" id="58109"/>
    <lineage>
        <taxon>Bacteria</taxon>
        <taxon>Bacillati</taxon>
        <taxon>Actinomycetota</taxon>
        <taxon>Actinomycetes</taxon>
        <taxon>Streptosporangiales</taxon>
        <taxon>Thermomonosporaceae</taxon>
        <taxon>Actinocorallia</taxon>
    </lineage>
</organism>
<proteinExistence type="predicted"/>
<name>A0A3N1CTF5_9ACTN</name>
<dbReference type="Gene3D" id="2.60.40.10">
    <property type="entry name" value="Immunoglobulins"/>
    <property type="match status" value="1"/>
</dbReference>
<dbReference type="InterPro" id="IPR057687">
    <property type="entry name" value="DUF7927"/>
</dbReference>
<dbReference type="InterPro" id="IPR013783">
    <property type="entry name" value="Ig-like_fold"/>
</dbReference>
<evidence type="ECO:0000259" key="2">
    <source>
        <dbReference type="PROSITE" id="PS50234"/>
    </source>
</evidence>
<feature type="region of interest" description="Disordered" evidence="1">
    <location>
        <begin position="890"/>
        <end position="969"/>
    </location>
</feature>
<dbReference type="InterPro" id="IPR036465">
    <property type="entry name" value="vWFA_dom_sf"/>
</dbReference>
<feature type="compositionally biased region" description="Polar residues" evidence="1">
    <location>
        <begin position="944"/>
        <end position="956"/>
    </location>
</feature>
<dbReference type="SUPFAM" id="SSF53300">
    <property type="entry name" value="vWA-like"/>
    <property type="match status" value="1"/>
</dbReference>
<dbReference type="CDD" id="cd00198">
    <property type="entry name" value="vWFA"/>
    <property type="match status" value="1"/>
</dbReference>
<keyword evidence="4" id="KW-1185">Reference proteome</keyword>
<dbReference type="SMART" id="SM00327">
    <property type="entry name" value="VWA"/>
    <property type="match status" value="1"/>
</dbReference>
<evidence type="ECO:0000313" key="3">
    <source>
        <dbReference type="EMBL" id="ROO84592.1"/>
    </source>
</evidence>
<sequence>MEQRPGRSVRRGGRAVATVMAVVLALTGQAFVRPAAADVPDPTPTTSVVTVKTGGDRTGDNAVGPLAGVVLGLFLDEAGTDPVTEDWGRCTSDADGDCSFIVPDTGEGGANRDNVYYVKQISAPAGWYTNPTLRTGRGSGSGSVETAYIFPTPALQGGETYRSTSDFMFDLTKAEPLASSGIWQQSRDNPGLPDRCGLNAALVLDLSASVGSALPQLKAAADTFADALVGTPSRLALFTFDRRSPSTGTENFPELRSVSTQAGADEFKALYQDYALGSGTNWDQGLWRVAEAQEDPANDYDLVVVLTDGNPTYFDDLTGDGSNTRVAEVEGGIFSANAVKSHGSRVIALGVGNGVTGITGLNLRAISGPVAFDTENPNPLTADYYQTTDFAAAGRALRDLVTGQCAGSLSVVKKIVPPENPDGDLSGAEAAGPGWQFNASTSTAGSSVDPSSATTVDDGTGTVTFDIDDGGDPTTSVAVEEVVQDDFTFLFAATTCTRLSDGAAVDVDTAETGFTVDVAQGAAISCIVYNKPQGTVDVTVTKVWNIDGTIVPADRLPDGFEANATLTGPGDLPASDQEFGDPREGYSLNDQVTVNEEVTVPDDCTVVGTITRIDGDESEHPLPHTDTLIQEHSTFEITNTVDCPDTGDVVVDKQWVIDENFYPEGDQPEGFTAQLGLTGPGGAGATPQDWNVPRPGYAVGSNVTISETVGRFTDPSCVLVSSRLTEEGGEQVNRPVPHTAQVTGFDDAFVITNTVDCAAGPNLGIEKKSDATTARPGDTITYTITLTNTGTEDFAEDQLASFQDDLTDVLRNASYNNDATVSPRTGTLGFAEPILSWTGPLEVGASVTVTYSVTVDDDAPDGALLCNTVTAEPDADCTDTNCVRIRDRVKPPKPCKHCGHHGKPKHGKPWHHGRPWHHGGPGHHGRPWHHDRPRHHHGRPGQNRPWQQDQWQNRPWQNDRWQEGGDRSA</sequence>
<reference evidence="3 4" key="1">
    <citation type="submission" date="2018-11" db="EMBL/GenBank/DDBJ databases">
        <title>Sequencing the genomes of 1000 actinobacteria strains.</title>
        <authorList>
            <person name="Klenk H.-P."/>
        </authorList>
    </citation>
    <scope>NUCLEOTIDE SEQUENCE [LARGE SCALE GENOMIC DNA]</scope>
    <source>
        <strain evidence="3 4">DSM 44254</strain>
    </source>
</reference>
<dbReference type="InterPro" id="IPR047589">
    <property type="entry name" value="DUF11_rpt"/>
</dbReference>
<feature type="compositionally biased region" description="Basic residues" evidence="1">
    <location>
        <begin position="891"/>
        <end position="939"/>
    </location>
</feature>
<dbReference type="PROSITE" id="PS50234">
    <property type="entry name" value="VWFA"/>
    <property type="match status" value="1"/>
</dbReference>
<dbReference type="GO" id="GO:0005975">
    <property type="term" value="P:carbohydrate metabolic process"/>
    <property type="evidence" value="ECO:0007669"/>
    <property type="project" value="UniProtKB-ARBA"/>
</dbReference>
<feature type="compositionally biased region" description="Basic and acidic residues" evidence="1">
    <location>
        <begin position="960"/>
        <end position="969"/>
    </location>
</feature>
<dbReference type="EMBL" id="RJKE01000001">
    <property type="protein sequence ID" value="ROO84592.1"/>
    <property type="molecule type" value="Genomic_DNA"/>
</dbReference>
<protein>
    <submittedName>
        <fullName evidence="3">Putative repeat protein (TIGR01451 family)</fullName>
    </submittedName>
</protein>
<evidence type="ECO:0000256" key="1">
    <source>
        <dbReference type="SAM" id="MobiDB-lite"/>
    </source>
</evidence>
<dbReference type="Proteomes" id="UP000272400">
    <property type="component" value="Unassembled WGS sequence"/>
</dbReference>
<dbReference type="InterPro" id="IPR002035">
    <property type="entry name" value="VWF_A"/>
</dbReference>
<feature type="compositionally biased region" description="Polar residues" evidence="1">
    <location>
        <begin position="437"/>
        <end position="453"/>
    </location>
</feature>
<dbReference type="NCBIfam" id="TIGR01451">
    <property type="entry name" value="B_ant_repeat"/>
    <property type="match status" value="1"/>
</dbReference>
<evidence type="ECO:0000313" key="4">
    <source>
        <dbReference type="Proteomes" id="UP000272400"/>
    </source>
</evidence>
<dbReference type="AlphaFoldDB" id="A0A3N1CTF5"/>
<feature type="domain" description="VWFA" evidence="2">
    <location>
        <begin position="199"/>
        <end position="415"/>
    </location>
</feature>
<feature type="region of interest" description="Disordered" evidence="1">
    <location>
        <begin position="416"/>
        <end position="455"/>
    </location>
</feature>
<comment type="caution">
    <text evidence="3">The sequence shown here is derived from an EMBL/GenBank/DDBJ whole genome shotgun (WGS) entry which is preliminary data.</text>
</comment>
<dbReference type="OrthoDB" id="3225333at2"/>
<accession>A0A3N1CTF5</accession>
<gene>
    <name evidence="3" type="ORF">EDD29_2119</name>
</gene>
<dbReference type="Gene3D" id="3.40.50.410">
    <property type="entry name" value="von Willebrand factor, type A domain"/>
    <property type="match status" value="1"/>
</dbReference>
<dbReference type="RefSeq" id="WP_148085919.1">
    <property type="nucleotide sequence ID" value="NZ_RJKE01000001.1"/>
</dbReference>